<dbReference type="CDD" id="cd14014">
    <property type="entry name" value="STKc_PknB_like"/>
    <property type="match status" value="1"/>
</dbReference>
<keyword evidence="8" id="KW-0472">Membrane</keyword>
<dbReference type="EC" id="2.7.11.1" evidence="1"/>
<reference evidence="10 11" key="1">
    <citation type="submission" date="2020-08" db="EMBL/GenBank/DDBJ databases">
        <title>Genome Sequencing of Nocardia wallacei strain FMUON74 and assembly.</title>
        <authorList>
            <person name="Toyokawa M."/>
            <person name="Uesaka K."/>
        </authorList>
    </citation>
    <scope>NUCLEOTIDE SEQUENCE [LARGE SCALE GENOMIC DNA]</scope>
    <source>
        <strain evidence="10 11">FMUON74</strain>
    </source>
</reference>
<evidence type="ECO:0000256" key="5">
    <source>
        <dbReference type="ARBA" id="ARBA00022777"/>
    </source>
</evidence>
<dbReference type="Gene3D" id="3.30.200.20">
    <property type="entry name" value="Phosphorylase Kinase, domain 1"/>
    <property type="match status" value="1"/>
</dbReference>
<evidence type="ECO:0000313" key="11">
    <source>
        <dbReference type="Proteomes" id="UP000516173"/>
    </source>
</evidence>
<dbReference type="PANTHER" id="PTHR43289">
    <property type="entry name" value="MITOGEN-ACTIVATED PROTEIN KINASE KINASE KINASE 20-RELATED"/>
    <property type="match status" value="1"/>
</dbReference>
<dbReference type="AlphaFoldDB" id="A0A7G1KD82"/>
<keyword evidence="11" id="KW-1185">Reference proteome</keyword>
<sequence length="514" mass="55898">MAEVLASGTVIAGFVIERCLGSGGMGSVYRARDDRLGRKVSLKLLHQRLMADGELRRRFEREARLAARLDHPNVVAVYGTGVLGGRLWIAMQYIDGSDVRGCIGRYGMDTRDAVRIVSEIAGALDYAHNVGVVHRDVNPANILLQAQSGRAYLTDFGIAGAADLSTQLTVPGSVLATFNYAAPEQLEGRTVGARSDQYSLACTVFHMLTGRAPFQAESASAVIAGHLSARVPLVSEYRPQLGWLDAIVARAMAKHPADRYVSCGEFGATLEKALSARGAARTVIPKARQAPRRLVRRPSVPVRKTERRHMWPLIFLPLMLVLVGGGILVSCVRNALDPSASKADSVCESTQGNSRTAGLSDSGPRPVRFWQDDFYADLGHPETIGLAGRIDDHADPAVWNPTDVRSVQLVACATGPSDGDLIRRLDCPGRSSTMRFVSGKVRIFVHEARTARLVTQVDVYGEVFPWDVRNGTVEELCAIERTTLDPLRRSTAWGKPTPEQVRQALEPYVMGPKP</sequence>
<feature type="compositionally biased region" description="Polar residues" evidence="7">
    <location>
        <begin position="347"/>
        <end position="359"/>
    </location>
</feature>
<dbReference type="SUPFAM" id="SSF56112">
    <property type="entry name" value="Protein kinase-like (PK-like)"/>
    <property type="match status" value="1"/>
</dbReference>
<evidence type="ECO:0000256" key="6">
    <source>
        <dbReference type="ARBA" id="ARBA00022840"/>
    </source>
</evidence>
<keyword evidence="8" id="KW-0812">Transmembrane</keyword>
<dbReference type="EMBL" id="AP023396">
    <property type="protein sequence ID" value="BCK53197.1"/>
    <property type="molecule type" value="Genomic_DNA"/>
</dbReference>
<organism evidence="10 11">
    <name type="scientific">Nocardia wallacei</name>
    <dbReference type="NCBI Taxonomy" id="480035"/>
    <lineage>
        <taxon>Bacteria</taxon>
        <taxon>Bacillati</taxon>
        <taxon>Actinomycetota</taxon>
        <taxon>Actinomycetes</taxon>
        <taxon>Mycobacteriales</taxon>
        <taxon>Nocardiaceae</taxon>
        <taxon>Nocardia</taxon>
    </lineage>
</organism>
<dbReference type="InterPro" id="IPR011009">
    <property type="entry name" value="Kinase-like_dom_sf"/>
</dbReference>
<gene>
    <name evidence="10" type="ORF">NWFMUON74_09690</name>
</gene>
<evidence type="ECO:0000256" key="7">
    <source>
        <dbReference type="SAM" id="MobiDB-lite"/>
    </source>
</evidence>
<feature type="region of interest" description="Disordered" evidence="7">
    <location>
        <begin position="342"/>
        <end position="363"/>
    </location>
</feature>
<proteinExistence type="predicted"/>
<evidence type="ECO:0000256" key="1">
    <source>
        <dbReference type="ARBA" id="ARBA00012513"/>
    </source>
</evidence>
<dbReference type="Proteomes" id="UP000516173">
    <property type="component" value="Chromosome"/>
</dbReference>
<feature type="domain" description="Protein kinase" evidence="9">
    <location>
        <begin position="14"/>
        <end position="274"/>
    </location>
</feature>
<keyword evidence="5" id="KW-0418">Kinase</keyword>
<evidence type="ECO:0000256" key="8">
    <source>
        <dbReference type="SAM" id="Phobius"/>
    </source>
</evidence>
<dbReference type="GO" id="GO:0004674">
    <property type="term" value="F:protein serine/threonine kinase activity"/>
    <property type="evidence" value="ECO:0007669"/>
    <property type="project" value="UniProtKB-KW"/>
</dbReference>
<keyword evidence="2" id="KW-0723">Serine/threonine-protein kinase</keyword>
<dbReference type="PANTHER" id="PTHR43289:SF6">
    <property type="entry name" value="SERINE_THREONINE-PROTEIN KINASE NEKL-3"/>
    <property type="match status" value="1"/>
</dbReference>
<name>A0A7G1KD82_9NOCA</name>
<evidence type="ECO:0000259" key="9">
    <source>
        <dbReference type="PROSITE" id="PS50011"/>
    </source>
</evidence>
<evidence type="ECO:0000256" key="3">
    <source>
        <dbReference type="ARBA" id="ARBA00022679"/>
    </source>
</evidence>
<dbReference type="KEGG" id="nwl:NWFMUON74_09690"/>
<evidence type="ECO:0000256" key="4">
    <source>
        <dbReference type="ARBA" id="ARBA00022741"/>
    </source>
</evidence>
<keyword evidence="3" id="KW-0808">Transferase</keyword>
<evidence type="ECO:0000313" key="10">
    <source>
        <dbReference type="EMBL" id="BCK53197.1"/>
    </source>
</evidence>
<dbReference type="PROSITE" id="PS50011">
    <property type="entry name" value="PROTEIN_KINASE_DOM"/>
    <property type="match status" value="1"/>
</dbReference>
<feature type="transmembrane region" description="Helical" evidence="8">
    <location>
        <begin position="310"/>
        <end position="332"/>
    </location>
</feature>
<evidence type="ECO:0000256" key="2">
    <source>
        <dbReference type="ARBA" id="ARBA00022527"/>
    </source>
</evidence>
<keyword evidence="6" id="KW-0067">ATP-binding</keyword>
<dbReference type="InterPro" id="IPR000719">
    <property type="entry name" value="Prot_kinase_dom"/>
</dbReference>
<keyword evidence="8" id="KW-1133">Transmembrane helix</keyword>
<dbReference type="Pfam" id="PF00069">
    <property type="entry name" value="Pkinase"/>
    <property type="match status" value="1"/>
</dbReference>
<dbReference type="Gene3D" id="1.10.510.10">
    <property type="entry name" value="Transferase(Phosphotransferase) domain 1"/>
    <property type="match status" value="1"/>
</dbReference>
<keyword evidence="4" id="KW-0547">Nucleotide-binding</keyword>
<accession>A0A7G1KD82</accession>
<dbReference type="GO" id="GO:0005524">
    <property type="term" value="F:ATP binding"/>
    <property type="evidence" value="ECO:0007669"/>
    <property type="project" value="UniProtKB-KW"/>
</dbReference>
<protein>
    <recommendedName>
        <fullName evidence="1">non-specific serine/threonine protein kinase</fullName>
        <ecNumber evidence="1">2.7.11.1</ecNumber>
    </recommendedName>
</protein>